<protein>
    <submittedName>
        <fullName evidence="1">Uncharacterized protein</fullName>
    </submittedName>
</protein>
<name>A0ACC0MQS7_RHOML</name>
<comment type="caution">
    <text evidence="1">The sequence shown here is derived from an EMBL/GenBank/DDBJ whole genome shotgun (WGS) entry which is preliminary data.</text>
</comment>
<proteinExistence type="predicted"/>
<sequence length="88" mass="10003">MVVKMMKWRPWPPLLSKKYESLGYDILGQLEITTGGKTEVHAIFMQASEELSLCNIQDLFDAADYSLSLLRKGAIPKFIHSVEFLIIS</sequence>
<evidence type="ECO:0000313" key="2">
    <source>
        <dbReference type="Proteomes" id="UP001062846"/>
    </source>
</evidence>
<dbReference type="EMBL" id="CM046395">
    <property type="protein sequence ID" value="KAI8543280.1"/>
    <property type="molecule type" value="Genomic_DNA"/>
</dbReference>
<keyword evidence="2" id="KW-1185">Reference proteome</keyword>
<evidence type="ECO:0000313" key="1">
    <source>
        <dbReference type="EMBL" id="KAI8543280.1"/>
    </source>
</evidence>
<reference evidence="1" key="1">
    <citation type="submission" date="2022-02" db="EMBL/GenBank/DDBJ databases">
        <title>Plant Genome Project.</title>
        <authorList>
            <person name="Zhang R.-G."/>
        </authorList>
    </citation>
    <scope>NUCLEOTIDE SEQUENCE</scope>
    <source>
        <strain evidence="1">AT1</strain>
    </source>
</reference>
<gene>
    <name evidence="1" type="ORF">RHMOL_Rhmol08G0204400</name>
</gene>
<accession>A0ACC0MQS7</accession>
<organism evidence="1 2">
    <name type="scientific">Rhododendron molle</name>
    <name type="common">Chinese azalea</name>
    <name type="synonym">Azalea mollis</name>
    <dbReference type="NCBI Taxonomy" id="49168"/>
    <lineage>
        <taxon>Eukaryota</taxon>
        <taxon>Viridiplantae</taxon>
        <taxon>Streptophyta</taxon>
        <taxon>Embryophyta</taxon>
        <taxon>Tracheophyta</taxon>
        <taxon>Spermatophyta</taxon>
        <taxon>Magnoliopsida</taxon>
        <taxon>eudicotyledons</taxon>
        <taxon>Gunneridae</taxon>
        <taxon>Pentapetalae</taxon>
        <taxon>asterids</taxon>
        <taxon>Ericales</taxon>
        <taxon>Ericaceae</taxon>
        <taxon>Ericoideae</taxon>
        <taxon>Rhodoreae</taxon>
        <taxon>Rhododendron</taxon>
    </lineage>
</organism>
<dbReference type="Proteomes" id="UP001062846">
    <property type="component" value="Chromosome 8"/>
</dbReference>